<evidence type="ECO:0000313" key="4">
    <source>
        <dbReference type="Proteomes" id="UP000503462"/>
    </source>
</evidence>
<dbReference type="GO" id="GO:0005634">
    <property type="term" value="C:nucleus"/>
    <property type="evidence" value="ECO:0007669"/>
    <property type="project" value="TreeGrafter"/>
</dbReference>
<dbReference type="GO" id="GO:0006397">
    <property type="term" value="P:mRNA processing"/>
    <property type="evidence" value="ECO:0007669"/>
    <property type="project" value="InterPro"/>
</dbReference>
<feature type="region of interest" description="Disordered" evidence="1">
    <location>
        <begin position="630"/>
        <end position="681"/>
    </location>
</feature>
<evidence type="ECO:0000313" key="3">
    <source>
        <dbReference type="EMBL" id="QIX02089.1"/>
    </source>
</evidence>
<dbReference type="PROSITE" id="PS50174">
    <property type="entry name" value="G_PATCH"/>
    <property type="match status" value="1"/>
</dbReference>
<organism evidence="3 4">
    <name type="scientific">Peltaster fructicola</name>
    <dbReference type="NCBI Taxonomy" id="286661"/>
    <lineage>
        <taxon>Eukaryota</taxon>
        <taxon>Fungi</taxon>
        <taxon>Dikarya</taxon>
        <taxon>Ascomycota</taxon>
        <taxon>Pezizomycotina</taxon>
        <taxon>Dothideomycetes</taxon>
        <taxon>Dothideomycetes incertae sedis</taxon>
        <taxon>Peltaster</taxon>
    </lineage>
</organism>
<dbReference type="Pfam" id="PF07713">
    <property type="entry name" value="DUF1604"/>
    <property type="match status" value="1"/>
</dbReference>
<evidence type="ECO:0000259" key="2">
    <source>
        <dbReference type="PROSITE" id="PS50174"/>
    </source>
</evidence>
<evidence type="ECO:0000256" key="1">
    <source>
        <dbReference type="SAM" id="MobiDB-lite"/>
    </source>
</evidence>
<dbReference type="Pfam" id="PF26093">
    <property type="entry name" value="HTH_TGH"/>
    <property type="match status" value="1"/>
</dbReference>
<dbReference type="Pfam" id="PF01585">
    <property type="entry name" value="G-patch"/>
    <property type="match status" value="1"/>
</dbReference>
<feature type="region of interest" description="Disordered" evidence="1">
    <location>
        <begin position="538"/>
        <end position="566"/>
    </location>
</feature>
<accession>A0A6H0Y5I3</accession>
<feature type="region of interest" description="Disordered" evidence="1">
    <location>
        <begin position="170"/>
        <end position="189"/>
    </location>
</feature>
<dbReference type="InterPro" id="IPR000467">
    <property type="entry name" value="G_patch_dom"/>
</dbReference>
<dbReference type="PANTHER" id="PTHR13384:SF19">
    <property type="entry name" value="G PATCH DOMAIN-CONTAINING PROTEIN 1"/>
    <property type="match status" value="1"/>
</dbReference>
<feature type="domain" description="G-patch" evidence="2">
    <location>
        <begin position="150"/>
        <end position="212"/>
    </location>
</feature>
<name>A0A6H0Y5I3_9PEZI</name>
<protein>
    <recommendedName>
        <fullName evidence="2">G-patch domain-containing protein</fullName>
    </recommendedName>
</protein>
<dbReference type="Proteomes" id="UP000503462">
    <property type="component" value="Chromosome 5"/>
</dbReference>
<dbReference type="EMBL" id="CP051143">
    <property type="protein sequence ID" value="QIX02089.1"/>
    <property type="molecule type" value="Genomic_DNA"/>
</dbReference>
<gene>
    <name evidence="3" type="ORF">AMS68_007606</name>
</gene>
<dbReference type="InterPro" id="IPR011666">
    <property type="entry name" value="DUF1604"/>
</dbReference>
<reference evidence="3 4" key="1">
    <citation type="journal article" date="2016" name="Sci. Rep.">
        <title>Peltaster fructicola genome reveals evolution from an invasive phytopathogen to an ectophytic parasite.</title>
        <authorList>
            <person name="Xu C."/>
            <person name="Chen H."/>
            <person name="Gleason M.L."/>
            <person name="Xu J.R."/>
            <person name="Liu H."/>
            <person name="Zhang R."/>
            <person name="Sun G."/>
        </authorList>
    </citation>
    <scope>NUCLEOTIDE SEQUENCE [LARGE SCALE GENOMIC DNA]</scope>
    <source>
        <strain evidence="3 4">LNHT1506</strain>
    </source>
</reference>
<feature type="region of interest" description="Disordered" evidence="1">
    <location>
        <begin position="1"/>
        <end position="27"/>
    </location>
</feature>
<dbReference type="OrthoDB" id="20507at2759"/>
<feature type="compositionally biased region" description="Basic and acidic residues" evidence="1">
    <location>
        <begin position="664"/>
        <end position="681"/>
    </location>
</feature>
<dbReference type="PANTHER" id="PTHR13384">
    <property type="entry name" value="G PATCH DOMAIN-CONTAINING PROTEIN 1"/>
    <property type="match status" value="1"/>
</dbReference>
<dbReference type="GO" id="GO:0003723">
    <property type="term" value="F:RNA binding"/>
    <property type="evidence" value="ECO:0007669"/>
    <property type="project" value="TreeGrafter"/>
</dbReference>
<sequence length="681" mass="74730">MMSSQKRSRANFESDGPPRHAPYALFGTPLPAFDPDVRDDGSYVPVWKQEVTDERGRKRLHGAFTGGWSAGYFNSVGSKEGWAPSTFVSSRTNRADTKQRHKAEDFMDDEDLAEQAESQKLETLGDFAGLGVASNDGTKGMFSDLFKTSGMTMGVKLLQRMGWREGQGIGPKVRRRAQGDNTGDHHLFAPEDSGMISFIRKNDRKGLGFAGETSLVQKQPQGDAEDDSDVDARILSIRKSKVNTKPKKASKSSFGVGVLNDTGSDDEDPYTMGPQIKYNRIIGGDKLKKQKKKGGLIASTPVPKNSFVSQKLGQRSSNTLTGFRKCHDGRLPLQGFILSTKPTLNMQENQWPPPEVPPDWRPAMLANSASVASAGYSSTADVARASTLDARDRAAILGEQRLPGKSVFDYVTSAARDKLVAATGRDNLPQARGEGRPEGHVESDRRTLWDVVPRLDKETALAALQRGSRGWMPYAEDEDKRARYRAFISLQAGLNAVLPERPKGFSIDEWTKEMREFAQAAEVFKPISGLMASRFTTSSASPQLASDQPDAATAPTNKPKDPAEEAASVGMFGPLTRSRMSIHPTRLLCKRFNIKPPANVEVGPEDVAEARNDLVDKATIDRMMMHANFQQPQSRDAEHTGQEPKQSAYGQGPAEIDAGTNNALERRRADDHTLKSIFEDE</sequence>
<dbReference type="AlphaFoldDB" id="A0A6H0Y5I3"/>
<proteinExistence type="predicted"/>
<keyword evidence="4" id="KW-1185">Reference proteome</keyword>